<accession>A0ABS7MHB9</accession>
<evidence type="ECO:0000313" key="2">
    <source>
        <dbReference type="Proteomes" id="UP000700908"/>
    </source>
</evidence>
<dbReference type="InterPro" id="IPR036614">
    <property type="entry name" value="RusA-like_sf"/>
</dbReference>
<proteinExistence type="predicted"/>
<gene>
    <name evidence="1" type="ORF">K6V98_00005</name>
</gene>
<organism evidence="1 2">
    <name type="scientific">Collinsella ureilytica</name>
    <dbReference type="NCBI Taxonomy" id="2869515"/>
    <lineage>
        <taxon>Bacteria</taxon>
        <taxon>Bacillati</taxon>
        <taxon>Actinomycetota</taxon>
        <taxon>Coriobacteriia</taxon>
        <taxon>Coriobacteriales</taxon>
        <taxon>Coriobacteriaceae</taxon>
        <taxon>Collinsella</taxon>
    </lineage>
</organism>
<dbReference type="RefSeq" id="WP_222198485.1">
    <property type="nucleotide sequence ID" value="NZ_JAIMFO010000001.1"/>
</dbReference>
<reference evidence="1 2" key="1">
    <citation type="submission" date="2021-08" db="EMBL/GenBank/DDBJ databases">
        <title>Collinsella faecalis sp. nov. isolated from swine faeces.</title>
        <authorList>
            <person name="Oh B.S."/>
            <person name="Lee J.H."/>
        </authorList>
    </citation>
    <scope>NUCLEOTIDE SEQUENCE [LARGE SCALE GENOMIC DNA]</scope>
    <source>
        <strain evidence="1 2">AGMB00827</strain>
    </source>
</reference>
<dbReference type="InterPro" id="IPR008822">
    <property type="entry name" value="Endonuclease_RusA-like"/>
</dbReference>
<dbReference type="Proteomes" id="UP000700908">
    <property type="component" value="Unassembled WGS sequence"/>
</dbReference>
<dbReference type="Pfam" id="PF05866">
    <property type="entry name" value="RusA"/>
    <property type="match status" value="1"/>
</dbReference>
<protein>
    <submittedName>
        <fullName evidence="1">RusA family crossover junction endodeoxyribonuclease</fullName>
    </submittedName>
</protein>
<keyword evidence="2" id="KW-1185">Reference proteome</keyword>
<evidence type="ECO:0000313" key="1">
    <source>
        <dbReference type="EMBL" id="MBY4796755.1"/>
    </source>
</evidence>
<dbReference type="SUPFAM" id="SSF103084">
    <property type="entry name" value="Holliday junction resolvase RusA"/>
    <property type="match status" value="1"/>
</dbReference>
<sequence>MRNTQSDLRLGSLEFFAPMRRPPTATGANGKRVNTKTGAIFDSDDLAEARTAIEAAISPFVPKKPLHGAIGTEIRWCYPTRGKRAQGEPYTAKPDADNSAKALMDALERLGFIEDDKLVAELHIFQAWSDPSGLYVRLWEI</sequence>
<name>A0ABS7MHB9_9ACTN</name>
<dbReference type="Gene3D" id="3.30.1330.70">
    <property type="entry name" value="Holliday junction resolvase RusA"/>
    <property type="match status" value="1"/>
</dbReference>
<comment type="caution">
    <text evidence="1">The sequence shown here is derived from an EMBL/GenBank/DDBJ whole genome shotgun (WGS) entry which is preliminary data.</text>
</comment>
<dbReference type="EMBL" id="JAIMFO010000001">
    <property type="protein sequence ID" value="MBY4796755.1"/>
    <property type="molecule type" value="Genomic_DNA"/>
</dbReference>